<dbReference type="Proteomes" id="UP000481339">
    <property type="component" value="Unassembled WGS sequence"/>
</dbReference>
<feature type="compositionally biased region" description="Basic residues" evidence="1">
    <location>
        <begin position="30"/>
        <end position="39"/>
    </location>
</feature>
<reference evidence="3 4" key="1">
    <citation type="submission" date="2019-09" db="EMBL/GenBank/DDBJ databases">
        <title>Phylogeny of genus Pseudoclavibacter and closely related genus.</title>
        <authorList>
            <person name="Li Y."/>
        </authorList>
    </citation>
    <scope>NUCLEOTIDE SEQUENCE [LARGE SCALE GENOMIC DNA]</scope>
    <source>
        <strain evidence="3 4">JCM 16921</strain>
    </source>
</reference>
<evidence type="ECO:0000313" key="3">
    <source>
        <dbReference type="EMBL" id="KAB1633734.1"/>
    </source>
</evidence>
<keyword evidence="2" id="KW-1133">Transmembrane helix</keyword>
<feature type="transmembrane region" description="Helical" evidence="2">
    <location>
        <begin position="371"/>
        <end position="392"/>
    </location>
</feature>
<evidence type="ECO:0000256" key="2">
    <source>
        <dbReference type="SAM" id="Phobius"/>
    </source>
</evidence>
<proteinExistence type="predicted"/>
<keyword evidence="2" id="KW-0812">Transmembrane</keyword>
<dbReference type="EMBL" id="WBKA01000001">
    <property type="protein sequence ID" value="KAB1633734.1"/>
    <property type="molecule type" value="Genomic_DNA"/>
</dbReference>
<sequence length="540" mass="57246">MSRGPVTCGAEPGGRRPRAVPRRAAPAAPRSHRMVRAPRRPFPVGMRENGRVTPTAPRPLPAPDAAVLPRRRLRERRPPTGERSGRTPRSGRTRRAGLRVWSSPIALTAVFLAVHVWLGAKGITQYGRPFGDVTSVYHWWSYQALAEGHWYGILETWVYPAVALAPMAATLVIATVLGVTYTVAWLILVTALDLLALAVLTDGLRDTARIRVAWLWPAALLALGAVSLGRIDTVALALVVMALALLDRHPAVAGLLLALGAWIKVWPAAVLLAALAVHGRERRMRRGLVLPGVWLTAGLAVLAAAASAIAGRGLSGLAVLFGFIGGQASRNLQVEAVAATPGLWAAHAGHGAVVYNDEIYTNELISASSPAVAAVVTVLMAVVAAAIAALAWRAARPASHPAPVAARQRDPARREDRARTAVLLAWTVLALVVTFIVCNKVGSPQFEGWLIAPALLLAGARPPRWWAPVGLIGVVLGLTQTIYPSLYGWLLGLAPWMLWVITARNALLVVLLGWSIVAIAGLACRPAHTAALRGRSGASA</sequence>
<accession>A0A7C8FV11</accession>
<evidence type="ECO:0000256" key="1">
    <source>
        <dbReference type="SAM" id="MobiDB-lite"/>
    </source>
</evidence>
<feature type="compositionally biased region" description="Basic and acidic residues" evidence="1">
    <location>
        <begin position="76"/>
        <end position="85"/>
    </location>
</feature>
<feature type="transmembrane region" description="Helical" evidence="2">
    <location>
        <begin position="496"/>
        <end position="523"/>
    </location>
</feature>
<keyword evidence="2" id="KW-0472">Membrane</keyword>
<keyword evidence="4" id="KW-1185">Reference proteome</keyword>
<gene>
    <name evidence="3" type="ORF">F8O02_02080</name>
</gene>
<feature type="transmembrane region" description="Helical" evidence="2">
    <location>
        <begin position="96"/>
        <end position="118"/>
    </location>
</feature>
<feature type="region of interest" description="Disordered" evidence="1">
    <location>
        <begin position="1"/>
        <end position="94"/>
    </location>
</feature>
<organism evidence="3 4">
    <name type="scientific">Pseudoclavibacter caeni</name>
    <dbReference type="NCBI Taxonomy" id="908846"/>
    <lineage>
        <taxon>Bacteria</taxon>
        <taxon>Bacillati</taxon>
        <taxon>Actinomycetota</taxon>
        <taxon>Actinomycetes</taxon>
        <taxon>Micrococcales</taxon>
        <taxon>Microbacteriaceae</taxon>
        <taxon>Pseudoclavibacter</taxon>
    </lineage>
</organism>
<feature type="transmembrane region" description="Helical" evidence="2">
    <location>
        <begin position="467"/>
        <end position="490"/>
    </location>
</feature>
<name>A0A7C8FV11_9MICO</name>
<feature type="transmembrane region" description="Helical" evidence="2">
    <location>
        <begin position="288"/>
        <end position="310"/>
    </location>
</feature>
<comment type="caution">
    <text evidence="3">The sequence shown here is derived from an EMBL/GenBank/DDBJ whole genome shotgun (WGS) entry which is preliminary data.</text>
</comment>
<feature type="transmembrane region" description="Helical" evidence="2">
    <location>
        <begin position="251"/>
        <end position="276"/>
    </location>
</feature>
<feature type="transmembrane region" description="Helical" evidence="2">
    <location>
        <begin position="418"/>
        <end position="437"/>
    </location>
</feature>
<feature type="transmembrane region" description="Helical" evidence="2">
    <location>
        <begin position="167"/>
        <end position="200"/>
    </location>
</feature>
<dbReference type="OrthoDB" id="581198at2"/>
<protein>
    <submittedName>
        <fullName evidence="3">DUF2029 domain-containing protein</fullName>
    </submittedName>
</protein>
<feature type="transmembrane region" description="Helical" evidence="2">
    <location>
        <begin position="212"/>
        <end position="245"/>
    </location>
</feature>
<evidence type="ECO:0000313" key="4">
    <source>
        <dbReference type="Proteomes" id="UP000481339"/>
    </source>
</evidence>
<dbReference type="AlphaFoldDB" id="A0A7C8FV11"/>